<dbReference type="GO" id="GO:0008652">
    <property type="term" value="P:amino acid biosynthetic process"/>
    <property type="evidence" value="ECO:0007669"/>
    <property type="project" value="UniProtKB-KW"/>
</dbReference>
<feature type="binding site" evidence="7">
    <location>
        <begin position="15"/>
        <end position="20"/>
    </location>
    <ligand>
        <name>ATP</name>
        <dbReference type="ChEBI" id="CHEBI:30616"/>
    </ligand>
</feature>
<dbReference type="GO" id="GO:0000287">
    <property type="term" value="F:magnesium ion binding"/>
    <property type="evidence" value="ECO:0007669"/>
    <property type="project" value="UniProtKB-UniRule"/>
</dbReference>
<reference evidence="9" key="3">
    <citation type="submission" date="2021-06" db="EMBL/GenBank/DDBJ databases">
        <title>Genomic Description and Analysis of Intracellular Bacteria, Candidatus Berkiella cookevillensis and Candidatus Berkiella aquae.</title>
        <authorList>
            <person name="Kidane D.T."/>
            <person name="Mehari Y.T."/>
            <person name="Rice F.C."/>
            <person name="Arivett B.A."/>
            <person name="Farone A.L."/>
            <person name="Berk S.G."/>
            <person name="Farone M.B."/>
        </authorList>
    </citation>
    <scope>NUCLEOTIDE SEQUENCE</scope>
    <source>
        <strain evidence="9">HT99</strain>
    </source>
</reference>
<dbReference type="InterPro" id="IPR027417">
    <property type="entry name" value="P-loop_NTPase"/>
</dbReference>
<reference evidence="9" key="2">
    <citation type="journal article" date="2016" name="Genome Announc.">
        <title>Draft Genome Sequences of Two Novel Amoeba-Resistant Intranuclear Bacteria, 'Candidatus Berkiella cookevillensis' and 'Candidatus Berkiella aquae'.</title>
        <authorList>
            <person name="Mehari Y.T."/>
            <person name="Arivett B.A."/>
            <person name="Farone A.L."/>
            <person name="Gunderson J.H."/>
            <person name="Farone M.B."/>
        </authorList>
    </citation>
    <scope>NUCLEOTIDE SEQUENCE</scope>
    <source>
        <strain evidence="9">HT99</strain>
    </source>
</reference>
<comment type="similarity">
    <text evidence="7">Belongs to the shikimate kinase family.</text>
</comment>
<gene>
    <name evidence="8" type="primary">aroK_1</name>
    <name evidence="7" type="synonym">aroK</name>
    <name evidence="9" type="ORF">HT99x_008870</name>
    <name evidence="8" type="ORF">HT99x_01371</name>
</gene>
<evidence type="ECO:0000313" key="9">
    <source>
        <dbReference type="EMBL" id="MCS5711547.1"/>
    </source>
</evidence>
<keyword evidence="10" id="KW-1185">Reference proteome</keyword>
<dbReference type="OrthoDB" id="9800332at2"/>
<evidence type="ECO:0000256" key="7">
    <source>
        <dbReference type="HAMAP-Rule" id="MF_00109"/>
    </source>
</evidence>
<feature type="binding site" evidence="7">
    <location>
        <position position="118"/>
    </location>
    <ligand>
        <name>ATP</name>
        <dbReference type="ChEBI" id="CHEBI:30616"/>
    </ligand>
</feature>
<dbReference type="Proteomes" id="UP000051497">
    <property type="component" value="Unassembled WGS sequence"/>
</dbReference>
<keyword evidence="3 7" id="KW-0547">Nucleotide-binding</keyword>
<dbReference type="PRINTS" id="PR01100">
    <property type="entry name" value="SHIKIMTKNASE"/>
</dbReference>
<feature type="binding site" evidence="7">
    <location>
        <position position="37"/>
    </location>
    <ligand>
        <name>substrate</name>
    </ligand>
</feature>
<dbReference type="InterPro" id="IPR000623">
    <property type="entry name" value="Shikimate_kinase/TSH1"/>
</dbReference>
<evidence type="ECO:0000256" key="4">
    <source>
        <dbReference type="ARBA" id="ARBA00022777"/>
    </source>
</evidence>
<keyword evidence="1 7" id="KW-0028">Amino-acid biosynthesis</keyword>
<dbReference type="GO" id="GO:0005524">
    <property type="term" value="F:ATP binding"/>
    <property type="evidence" value="ECO:0007669"/>
    <property type="project" value="UniProtKB-UniRule"/>
</dbReference>
<dbReference type="UniPathway" id="UPA00053">
    <property type="reaction ID" value="UER00088"/>
</dbReference>
<dbReference type="RefSeq" id="WP_075065996.1">
    <property type="nucleotide sequence ID" value="NZ_LKAJ02000001.1"/>
</dbReference>
<dbReference type="GO" id="GO:0009423">
    <property type="term" value="P:chorismate biosynthetic process"/>
    <property type="evidence" value="ECO:0007669"/>
    <property type="project" value="UniProtKB-UniRule"/>
</dbReference>
<organism evidence="8">
    <name type="scientific">Candidatus Berkiella aquae</name>
    <dbReference type="NCBI Taxonomy" id="295108"/>
    <lineage>
        <taxon>Bacteria</taxon>
        <taxon>Pseudomonadati</taxon>
        <taxon>Pseudomonadota</taxon>
        <taxon>Gammaproteobacteria</taxon>
        <taxon>Candidatus Berkiellales</taxon>
        <taxon>Candidatus Berkiellaceae</taxon>
        <taxon>Candidatus Berkiella</taxon>
    </lineage>
</organism>
<evidence type="ECO:0000313" key="10">
    <source>
        <dbReference type="Proteomes" id="UP000051497"/>
    </source>
</evidence>
<dbReference type="CDD" id="cd00464">
    <property type="entry name" value="SK"/>
    <property type="match status" value="1"/>
</dbReference>
<evidence type="ECO:0000256" key="3">
    <source>
        <dbReference type="ARBA" id="ARBA00022741"/>
    </source>
</evidence>
<sequence length="169" mass="18934">MTDPVKRIFIVGHSGAGKAILAHTLAKKLNWQFIDADFSLTPTIGRSLSEVLSVDGEKSFQHCLSAILIHQISKENVVITTDDSIILNAENRQKLSEQFTVYADVSVSVQFNRISQNRPLLPVDDYQAFLEKLHKERDSLYEEVASLEILTDDGDLDGHVSRIIEAIEK</sequence>
<comment type="caution">
    <text evidence="8">The sequence shown here is derived from an EMBL/GenBank/DDBJ whole genome shotgun (WGS) entry which is preliminary data.</text>
</comment>
<reference evidence="8" key="1">
    <citation type="submission" date="2015-09" db="EMBL/GenBank/DDBJ databases">
        <title>Draft Genome Sequences of Two Novel Amoeba-resistant Intranuclear Bacteria, Candidatus Berkiella cookevillensis and Candidatus Berkiella aquae.</title>
        <authorList>
            <person name="Mehari Y.T."/>
            <person name="Arivett B.A."/>
            <person name="Farone A.L."/>
            <person name="Gunderson J.H."/>
            <person name="Farone M.B."/>
        </authorList>
    </citation>
    <scope>NUCLEOTIDE SEQUENCE [LARGE SCALE GENOMIC DNA]</scope>
    <source>
        <strain evidence="8">HT99</strain>
    </source>
</reference>
<comment type="catalytic activity">
    <reaction evidence="7">
        <text>shikimate + ATP = 3-phosphoshikimate + ADP + H(+)</text>
        <dbReference type="Rhea" id="RHEA:13121"/>
        <dbReference type="ChEBI" id="CHEBI:15378"/>
        <dbReference type="ChEBI" id="CHEBI:30616"/>
        <dbReference type="ChEBI" id="CHEBI:36208"/>
        <dbReference type="ChEBI" id="CHEBI:145989"/>
        <dbReference type="ChEBI" id="CHEBI:456216"/>
        <dbReference type="EC" id="2.7.1.71"/>
    </reaction>
</comment>
<dbReference type="HAMAP" id="MF_00109">
    <property type="entry name" value="Shikimate_kinase"/>
    <property type="match status" value="1"/>
</dbReference>
<dbReference type="GO" id="GO:0004765">
    <property type="term" value="F:shikimate kinase activity"/>
    <property type="evidence" value="ECO:0007669"/>
    <property type="project" value="UniProtKB-UniRule"/>
</dbReference>
<comment type="cofactor">
    <cofactor evidence="7">
        <name>Mg(2+)</name>
        <dbReference type="ChEBI" id="CHEBI:18420"/>
    </cofactor>
    <text evidence="7">Binds 1 Mg(2+) ion per subunit.</text>
</comment>
<dbReference type="GO" id="GO:0005829">
    <property type="term" value="C:cytosol"/>
    <property type="evidence" value="ECO:0007669"/>
    <property type="project" value="TreeGrafter"/>
</dbReference>
<evidence type="ECO:0000256" key="2">
    <source>
        <dbReference type="ARBA" id="ARBA00022679"/>
    </source>
</evidence>
<accession>A0A0Q9YV77</accession>
<evidence type="ECO:0000313" key="8">
    <source>
        <dbReference type="EMBL" id="KRG21618.1"/>
    </source>
</evidence>
<keyword evidence="2 7" id="KW-0808">Transferase</keyword>
<evidence type="ECO:0000256" key="1">
    <source>
        <dbReference type="ARBA" id="ARBA00022605"/>
    </source>
</evidence>
<dbReference type="AlphaFoldDB" id="A0A0Q9YV77"/>
<comment type="function">
    <text evidence="7">Catalyzes the specific phosphorylation of the 3-hydroxyl group of shikimic acid using ATP as a cosubstrate.</text>
</comment>
<keyword evidence="7" id="KW-0479">Metal-binding</keyword>
<proteinExistence type="inferred from homology"/>
<feature type="binding site" evidence="7">
    <location>
        <position position="137"/>
    </location>
    <ligand>
        <name>substrate</name>
    </ligand>
</feature>
<keyword evidence="7" id="KW-0460">Magnesium</keyword>
<dbReference type="PANTHER" id="PTHR21087:SF16">
    <property type="entry name" value="SHIKIMATE KINASE 1, CHLOROPLASTIC"/>
    <property type="match status" value="1"/>
</dbReference>
<keyword evidence="6 7" id="KW-0057">Aromatic amino acid biosynthesis</keyword>
<dbReference type="STRING" id="295108.HT99x_01371"/>
<protein>
    <recommendedName>
        <fullName evidence="7">Shikimate kinase</fullName>
        <shortName evidence="7">SK</shortName>
        <ecNumber evidence="7">2.7.1.71</ecNumber>
    </recommendedName>
</protein>
<dbReference type="Gene3D" id="3.40.50.300">
    <property type="entry name" value="P-loop containing nucleotide triphosphate hydrolases"/>
    <property type="match status" value="1"/>
</dbReference>
<dbReference type="Pfam" id="PF01202">
    <property type="entry name" value="SKI"/>
    <property type="match status" value="1"/>
</dbReference>
<evidence type="ECO:0000256" key="5">
    <source>
        <dbReference type="ARBA" id="ARBA00022840"/>
    </source>
</evidence>
<comment type="caution">
    <text evidence="7">Lacks conserved residue(s) required for the propagation of feature annotation.</text>
</comment>
<keyword evidence="5 7" id="KW-0067">ATP-binding</keyword>
<dbReference type="PANTHER" id="PTHR21087">
    <property type="entry name" value="SHIKIMATE KINASE"/>
    <property type="match status" value="1"/>
</dbReference>
<name>A0A0Q9YV77_9GAMM</name>
<comment type="subcellular location">
    <subcellularLocation>
        <location evidence="7">Cytoplasm</location>
    </subcellularLocation>
</comment>
<keyword evidence="4 7" id="KW-0418">Kinase</keyword>
<comment type="subunit">
    <text evidence="7">Monomer.</text>
</comment>
<dbReference type="EMBL" id="LKAJ01000004">
    <property type="protein sequence ID" value="KRG21618.1"/>
    <property type="molecule type" value="Genomic_DNA"/>
</dbReference>
<dbReference type="EMBL" id="LKAJ02000001">
    <property type="protein sequence ID" value="MCS5711547.1"/>
    <property type="molecule type" value="Genomic_DNA"/>
</dbReference>
<dbReference type="InterPro" id="IPR031322">
    <property type="entry name" value="Shikimate/glucono_kinase"/>
</dbReference>
<dbReference type="EC" id="2.7.1.71" evidence="7"/>
<dbReference type="SUPFAM" id="SSF52540">
    <property type="entry name" value="P-loop containing nucleoside triphosphate hydrolases"/>
    <property type="match status" value="1"/>
</dbReference>
<comment type="pathway">
    <text evidence="7">Metabolic intermediate biosynthesis; chorismate biosynthesis; chorismate from D-erythrose 4-phosphate and phosphoenolpyruvate: step 5/7.</text>
</comment>
<keyword evidence="7" id="KW-0963">Cytoplasm</keyword>
<dbReference type="GO" id="GO:0009073">
    <property type="term" value="P:aromatic amino acid family biosynthetic process"/>
    <property type="evidence" value="ECO:0007669"/>
    <property type="project" value="UniProtKB-KW"/>
</dbReference>
<evidence type="ECO:0000256" key="6">
    <source>
        <dbReference type="ARBA" id="ARBA00023141"/>
    </source>
</evidence>